<name>A0A1M6LT27_9BACT</name>
<evidence type="ECO:0000256" key="1">
    <source>
        <dbReference type="SAM" id="MobiDB-lite"/>
    </source>
</evidence>
<sequence>MKNTLLKTLALALLALLAHFTTVVGQTPEPRPARQQLQAYYQLNVLPVLRQQRQKLEAQLSTDDQSQLATYRAQLHAVRQRGHALRQSLRSASPGTPRPALTEAQRQQHQQLRAESRRIMLNVAQLAQKHEAAIAQLLQEIRPQQDKWTADIQAIAAKSTPAGQPENAARPARMHHHGGLGGYMRPARFLLLNPAAGSAAEPVSAGSTVFPNPAAATSQLSYVVKKAGPVTVEVLDGRGTVLRTLVAGETREKGPHTVSANVSELPAGTYFYKVTTRAGVETKRFVKQ</sequence>
<dbReference type="STRING" id="1121955.SAMN02745146_0043"/>
<dbReference type="InterPro" id="IPR026444">
    <property type="entry name" value="Secre_tail"/>
</dbReference>
<evidence type="ECO:0000256" key="2">
    <source>
        <dbReference type="SAM" id="SignalP"/>
    </source>
</evidence>
<dbReference type="EMBL" id="FQYN01000010">
    <property type="protein sequence ID" value="SHJ74367.1"/>
    <property type="molecule type" value="Genomic_DNA"/>
</dbReference>
<feature type="region of interest" description="Disordered" evidence="1">
    <location>
        <begin position="80"/>
        <end position="111"/>
    </location>
</feature>
<dbReference type="Pfam" id="PF18962">
    <property type="entry name" value="Por_Secre_tail"/>
    <property type="match status" value="1"/>
</dbReference>
<reference evidence="4" key="1">
    <citation type="submission" date="2016-11" db="EMBL/GenBank/DDBJ databases">
        <authorList>
            <person name="Jaros S."/>
            <person name="Januszkiewicz K."/>
            <person name="Wedrychowicz H."/>
        </authorList>
    </citation>
    <scope>NUCLEOTIDE SEQUENCE [LARGE SCALE GENOMIC DNA]</scope>
    <source>
        <strain evidence="4">DSM 21074</strain>
    </source>
</reference>
<dbReference type="Proteomes" id="UP000184418">
    <property type="component" value="Unassembled WGS sequence"/>
</dbReference>
<keyword evidence="2" id="KW-0732">Signal</keyword>
<dbReference type="RefSeq" id="WP_073112193.1">
    <property type="nucleotide sequence ID" value="NZ_FQYN01000010.1"/>
</dbReference>
<protein>
    <submittedName>
        <fullName evidence="4">Por secretion system C-terminal sorting domain-containing protein</fullName>
    </submittedName>
</protein>
<feature type="chain" id="PRO_5013291341" evidence="2">
    <location>
        <begin position="26"/>
        <end position="288"/>
    </location>
</feature>
<dbReference type="NCBIfam" id="TIGR04183">
    <property type="entry name" value="Por_Secre_tail"/>
    <property type="match status" value="1"/>
</dbReference>
<organism evidence="4 5">
    <name type="scientific">Hymenobacter daecheongensis DSM 21074</name>
    <dbReference type="NCBI Taxonomy" id="1121955"/>
    <lineage>
        <taxon>Bacteria</taxon>
        <taxon>Pseudomonadati</taxon>
        <taxon>Bacteroidota</taxon>
        <taxon>Cytophagia</taxon>
        <taxon>Cytophagales</taxon>
        <taxon>Hymenobacteraceae</taxon>
        <taxon>Hymenobacter</taxon>
    </lineage>
</organism>
<gene>
    <name evidence="4" type="ORF">SAMN02745146_0043</name>
</gene>
<dbReference type="Gene3D" id="2.60.40.4070">
    <property type="match status" value="1"/>
</dbReference>
<feature type="signal peptide" evidence="2">
    <location>
        <begin position="1"/>
        <end position="25"/>
    </location>
</feature>
<proteinExistence type="predicted"/>
<evidence type="ECO:0000313" key="5">
    <source>
        <dbReference type="Proteomes" id="UP000184418"/>
    </source>
</evidence>
<dbReference type="OrthoDB" id="881643at2"/>
<dbReference type="AlphaFoldDB" id="A0A1M6LT27"/>
<keyword evidence="5" id="KW-1185">Reference proteome</keyword>
<feature type="domain" description="Secretion system C-terminal sorting" evidence="3">
    <location>
        <begin position="209"/>
        <end position="286"/>
    </location>
</feature>
<evidence type="ECO:0000259" key="3">
    <source>
        <dbReference type="Pfam" id="PF18962"/>
    </source>
</evidence>
<evidence type="ECO:0000313" key="4">
    <source>
        <dbReference type="EMBL" id="SHJ74367.1"/>
    </source>
</evidence>
<accession>A0A1M6LT27</accession>